<feature type="domain" description="Calcineurin-like phosphoesterase" evidence="2">
    <location>
        <begin position="1"/>
        <end position="198"/>
    </location>
</feature>
<dbReference type="InterPro" id="IPR024654">
    <property type="entry name" value="Calcineurin-like_PHP_lpxH"/>
</dbReference>
<dbReference type="SUPFAM" id="SSF56300">
    <property type="entry name" value="Metallo-dependent phosphatases"/>
    <property type="match status" value="1"/>
</dbReference>
<protein>
    <submittedName>
        <fullName evidence="3">YfcE family phosphodiesterase</fullName>
    </submittedName>
</protein>
<keyword evidence="4" id="KW-1185">Reference proteome</keyword>
<gene>
    <name evidence="3" type="ORF">GQF01_05800</name>
</gene>
<dbReference type="Proteomes" id="UP000481087">
    <property type="component" value="Unassembled WGS sequence"/>
</dbReference>
<proteinExistence type="inferred from homology"/>
<dbReference type="InterPro" id="IPR050126">
    <property type="entry name" value="Ap4A_hydrolase"/>
</dbReference>
<dbReference type="InterPro" id="IPR029052">
    <property type="entry name" value="Metallo-depent_PP-like"/>
</dbReference>
<dbReference type="GO" id="GO:0016791">
    <property type="term" value="F:phosphatase activity"/>
    <property type="evidence" value="ECO:0007669"/>
    <property type="project" value="TreeGrafter"/>
</dbReference>
<name>A0A6L8UU37_9BACL</name>
<evidence type="ECO:0000256" key="1">
    <source>
        <dbReference type="ARBA" id="ARBA00008950"/>
    </source>
</evidence>
<reference evidence="3 4" key="1">
    <citation type="submission" date="2019-12" db="EMBL/GenBank/DDBJ databases">
        <title>Paenibacillus sp. nov. sp. isolated from soil.</title>
        <authorList>
            <person name="Kim J."/>
            <person name="Jeong S.E."/>
            <person name="Jung H.S."/>
            <person name="Jeon C.O."/>
        </authorList>
    </citation>
    <scope>NUCLEOTIDE SEQUENCE [LARGE SCALE GENOMIC DNA]</scope>
    <source>
        <strain evidence="3 4">5J-6</strain>
    </source>
</reference>
<dbReference type="PANTHER" id="PTHR42850:SF2">
    <property type="entry name" value="BLL5683 PROTEIN"/>
    <property type="match status" value="1"/>
</dbReference>
<comment type="caution">
    <text evidence="3">The sequence shown here is derived from an EMBL/GenBank/DDBJ whole genome shotgun (WGS) entry which is preliminary data.</text>
</comment>
<dbReference type="InterPro" id="IPR011152">
    <property type="entry name" value="Pesterase_MJ0912"/>
</dbReference>
<sequence>MKIAFISDIHGNAVALEAVLNDIKQNEIDKIYVLGDLCYRGPEPKRSLELIRSLNTEVIKGNADEWVVRGVREGEVPQKVIELMNVERDWTFSKLEASDIAYLAKLPTSINCEVNGIRINAFHATPDSLFEIVLPNVDDAGLQSSLMSSQDAQIYVYAHIHKAYIRHLNGKVLMNVGSVGLPFDGVTKASYGLIEIEEGKLKTSIQRVDFDAERVIELYRDVDYPNAEMMSGIVRNARV</sequence>
<evidence type="ECO:0000259" key="2">
    <source>
        <dbReference type="Pfam" id="PF12850"/>
    </source>
</evidence>
<accession>A0A6L8UU37</accession>
<dbReference type="PIRSF" id="PIRSF000883">
    <property type="entry name" value="Pesterase_MJ0912"/>
    <property type="match status" value="1"/>
</dbReference>
<dbReference type="AlphaFoldDB" id="A0A6L8UU37"/>
<dbReference type="EMBL" id="WTUZ01000010">
    <property type="protein sequence ID" value="MZQ81645.1"/>
    <property type="molecule type" value="Genomic_DNA"/>
</dbReference>
<dbReference type="RefSeq" id="WP_161405892.1">
    <property type="nucleotide sequence ID" value="NZ_WTUZ01000010.1"/>
</dbReference>
<dbReference type="Gene3D" id="3.60.21.10">
    <property type="match status" value="1"/>
</dbReference>
<dbReference type="GO" id="GO:0005737">
    <property type="term" value="C:cytoplasm"/>
    <property type="evidence" value="ECO:0007669"/>
    <property type="project" value="TreeGrafter"/>
</dbReference>
<dbReference type="Pfam" id="PF12850">
    <property type="entry name" value="Metallophos_2"/>
    <property type="match status" value="1"/>
</dbReference>
<evidence type="ECO:0000313" key="3">
    <source>
        <dbReference type="EMBL" id="MZQ81645.1"/>
    </source>
</evidence>
<dbReference type="PANTHER" id="PTHR42850">
    <property type="entry name" value="METALLOPHOSPHOESTERASE"/>
    <property type="match status" value="1"/>
</dbReference>
<organism evidence="3 4">
    <name type="scientific">Paenibacillus silvestris</name>
    <dbReference type="NCBI Taxonomy" id="2606219"/>
    <lineage>
        <taxon>Bacteria</taxon>
        <taxon>Bacillati</taxon>
        <taxon>Bacillota</taxon>
        <taxon>Bacilli</taxon>
        <taxon>Bacillales</taxon>
        <taxon>Paenibacillaceae</taxon>
        <taxon>Paenibacillus</taxon>
    </lineage>
</organism>
<evidence type="ECO:0000313" key="4">
    <source>
        <dbReference type="Proteomes" id="UP000481087"/>
    </source>
</evidence>
<comment type="similarity">
    <text evidence="1">Belongs to the metallophosphoesterase superfamily. YfcE family.</text>
</comment>